<sequence>MNASSSKWLPLGEKAMTQTYGTTRKLIPLCTTRWNSMQSCFALLLRVRTALSVFEVTNKNAHDLPDKLIILEDAAFWSELKKAEEVIRPLCFASFMLQSDNNTFADAVLCFRELYDNFVASPISDGLVGLLEKRWNDCELPLFLLAFVLHPGNRELLKELHGQVANRMWDFALAYYRKPFDRDARSIVGEMSEWMRGAYTPFSLANFENFATPPLAAFWQEAKSSKERAHLEPELPELAGYVGYGCKYSYLRAILLSVGAHSHCSAKQDELRKSKNDCSCSGPSTRPRPT</sequence>
<name>W2HX92_PHYNI</name>
<protein>
    <recommendedName>
        <fullName evidence="3">HAT C-terminal dimerisation domain-containing protein</fullName>
    </recommendedName>
</protein>
<evidence type="ECO:0000256" key="1">
    <source>
        <dbReference type="SAM" id="MobiDB-lite"/>
    </source>
</evidence>
<feature type="region of interest" description="Disordered" evidence="1">
    <location>
        <begin position="269"/>
        <end position="290"/>
    </location>
</feature>
<dbReference type="SUPFAM" id="SSF53098">
    <property type="entry name" value="Ribonuclease H-like"/>
    <property type="match status" value="1"/>
</dbReference>
<proteinExistence type="predicted"/>
<dbReference type="VEuPathDB" id="FungiDB:PPTG_14207"/>
<dbReference type="InterPro" id="IPR012337">
    <property type="entry name" value="RNaseH-like_sf"/>
</dbReference>
<reference evidence="2" key="1">
    <citation type="submission" date="2013-11" db="EMBL/GenBank/DDBJ databases">
        <title>The Genome Sequence of Phytophthora parasitica CJ05E6.</title>
        <authorList>
            <consortium name="The Broad Institute Genomics Platform"/>
            <person name="Russ C."/>
            <person name="Tyler B."/>
            <person name="Panabieres F."/>
            <person name="Shan W."/>
            <person name="Tripathy S."/>
            <person name="Grunwald N."/>
            <person name="Machado M."/>
            <person name="Johnson C.S."/>
            <person name="Arredondo F."/>
            <person name="Hong C."/>
            <person name="Coffey M."/>
            <person name="Young S.K."/>
            <person name="Zeng Q."/>
            <person name="Gargeya S."/>
            <person name="Fitzgerald M."/>
            <person name="Abouelleil A."/>
            <person name="Alvarado L."/>
            <person name="Chapman S.B."/>
            <person name="Gainer-Dewar J."/>
            <person name="Goldberg J."/>
            <person name="Griggs A."/>
            <person name="Gujja S."/>
            <person name="Hansen M."/>
            <person name="Howarth C."/>
            <person name="Imamovic A."/>
            <person name="Ireland A."/>
            <person name="Larimer J."/>
            <person name="McCowan C."/>
            <person name="Murphy C."/>
            <person name="Pearson M."/>
            <person name="Poon T.W."/>
            <person name="Priest M."/>
            <person name="Roberts A."/>
            <person name="Saif S."/>
            <person name="Shea T."/>
            <person name="Sykes S."/>
            <person name="Wortman J."/>
            <person name="Nusbaum C."/>
            <person name="Birren B."/>
        </authorList>
    </citation>
    <scope>NUCLEOTIDE SEQUENCE [LARGE SCALE GENOMIC DNA]</scope>
    <source>
        <strain evidence="2">CJ05E6</strain>
    </source>
</reference>
<dbReference type="EMBL" id="KI676423">
    <property type="protein sequence ID" value="ETL25753.1"/>
    <property type="molecule type" value="Genomic_DNA"/>
</dbReference>
<dbReference type="AlphaFoldDB" id="W2HX92"/>
<evidence type="ECO:0008006" key="3">
    <source>
        <dbReference type="Google" id="ProtNLM"/>
    </source>
</evidence>
<organism evidence="2">
    <name type="scientific">Phytophthora nicotianae</name>
    <name type="common">Potato buckeye rot agent</name>
    <name type="synonym">Phytophthora parasitica</name>
    <dbReference type="NCBI Taxonomy" id="4792"/>
    <lineage>
        <taxon>Eukaryota</taxon>
        <taxon>Sar</taxon>
        <taxon>Stramenopiles</taxon>
        <taxon>Oomycota</taxon>
        <taxon>Peronosporomycetes</taxon>
        <taxon>Peronosporales</taxon>
        <taxon>Peronosporaceae</taxon>
        <taxon>Phytophthora</taxon>
    </lineage>
</organism>
<evidence type="ECO:0000313" key="2">
    <source>
        <dbReference type="EMBL" id="ETL25753.1"/>
    </source>
</evidence>
<accession>W2HX92</accession>
<gene>
    <name evidence="2" type="ORF">L916_20445</name>
</gene>
<dbReference type="Proteomes" id="UP000053864">
    <property type="component" value="Unassembled WGS sequence"/>
</dbReference>